<dbReference type="PANTHER" id="PTHR21256">
    <property type="entry name" value="HISTIDINOL DEHYDROGENASE HDH"/>
    <property type="match status" value="1"/>
</dbReference>
<proteinExistence type="inferred from homology"/>
<keyword evidence="5" id="KW-0368">Histidine biosynthesis</keyword>
<comment type="pathway">
    <text evidence="5">Amino-acid biosynthesis; L-histidine biosynthesis; L-histidine from 5-phospho-alpha-D-ribose 1-diphosphate: step 9/9.</text>
</comment>
<feature type="binding site" evidence="5 8">
    <location>
        <position position="205"/>
    </location>
    <ligand>
        <name>NAD(+)</name>
        <dbReference type="ChEBI" id="CHEBI:57540"/>
    </ligand>
</feature>
<feature type="binding site" evidence="5 9">
    <location>
        <position position="228"/>
    </location>
    <ligand>
        <name>substrate</name>
    </ligand>
</feature>
<evidence type="ECO:0000313" key="12">
    <source>
        <dbReference type="EMBL" id="CAB3390760.1"/>
    </source>
</evidence>
<organism evidence="12 13">
    <name type="scientific">Kyrpidia spormannii</name>
    <dbReference type="NCBI Taxonomy" id="2055160"/>
    <lineage>
        <taxon>Bacteria</taxon>
        <taxon>Bacillati</taxon>
        <taxon>Bacillota</taxon>
        <taxon>Bacilli</taxon>
        <taxon>Bacillales</taxon>
        <taxon>Alicyclobacillaceae</taxon>
        <taxon>Kyrpidia</taxon>
    </lineage>
</organism>
<gene>
    <name evidence="5 12" type="primary">hisD</name>
    <name evidence="12" type="ORF">COOX1_0574</name>
</gene>
<feature type="binding site" evidence="5 10">
    <location>
        <position position="352"/>
    </location>
    <ligand>
        <name>Zn(2+)</name>
        <dbReference type="ChEBI" id="CHEBI:29105"/>
    </ligand>
</feature>
<dbReference type="InterPro" id="IPR022695">
    <property type="entry name" value="Histidinol_DH_monofunct"/>
</dbReference>
<dbReference type="GO" id="GO:0051287">
    <property type="term" value="F:NAD binding"/>
    <property type="evidence" value="ECO:0007669"/>
    <property type="project" value="InterPro"/>
</dbReference>
<dbReference type="GO" id="GO:0008270">
    <property type="term" value="F:zinc ion binding"/>
    <property type="evidence" value="ECO:0007669"/>
    <property type="project" value="UniProtKB-UniRule"/>
</dbReference>
<evidence type="ECO:0000256" key="8">
    <source>
        <dbReference type="PIRSR" id="PIRSR000099-2"/>
    </source>
</evidence>
<dbReference type="InterPro" id="IPR016161">
    <property type="entry name" value="Ald_DH/histidinol_DH"/>
</dbReference>
<evidence type="ECO:0000256" key="11">
    <source>
        <dbReference type="RuleBase" id="RU004175"/>
    </source>
</evidence>
<dbReference type="FunFam" id="3.40.50.1980:FF:000026">
    <property type="entry name" value="Histidinol dehydrogenase"/>
    <property type="match status" value="1"/>
</dbReference>
<keyword evidence="5" id="KW-0028">Amino-acid biosynthesis</keyword>
<keyword evidence="2 5" id="KW-0479">Metal-binding</keyword>
<feature type="binding site" evidence="5 10">
    <location>
        <position position="253"/>
    </location>
    <ligand>
        <name>Zn(2+)</name>
        <dbReference type="ChEBI" id="CHEBI:29105"/>
    </ligand>
</feature>
<dbReference type="EMBL" id="LR792683">
    <property type="protein sequence ID" value="CAB3390760.1"/>
    <property type="molecule type" value="Genomic_DNA"/>
</dbReference>
<comment type="cofactor">
    <cofactor evidence="5 10">
        <name>Zn(2+)</name>
        <dbReference type="ChEBI" id="CHEBI:29105"/>
    </cofactor>
    <text evidence="5 10">Binds 1 zinc ion per subunit.</text>
</comment>
<dbReference type="InterPro" id="IPR012131">
    <property type="entry name" value="Hstdl_DH"/>
</dbReference>
<sequence>MLNMWDVESFLSRRRRGFRFEEERRVVEEIIAAVREGGDEAVRSYTKTFDRMELGDLRMPEAWFEAAEAKVTDEFRAVIREAIGNIRRFHEHQRRSSWFMSEEDGRFLGQVVRPIRRVGVYVPGGRAAYPSSVLMNVIPAQVAGVKEVAVVTPTPEGQWNPGVLVALRELGVREVYRIGGAQAVAALAFGTETIRAVDKIVGPGNLYVALAKSAVFGRVGIDMMAGPSEILIVADEAADPEWTAADLLSQAEHDPMASAVLVTPSKTLAQGVMKAVERRLAKLPRRDIARQSMEQQGGILLVDSIEEAVAVANLVAPEHLELMVADPHRWLGMIESAGAVFLGPWSPEPVGDYFAGPNHVLPTGGSARFASPLSVDDFVTRMSVIQYSEAALRTQAARIALFARAEGLEAHAQAVEARMERGGRGRDGAAR</sequence>
<dbReference type="PANTHER" id="PTHR21256:SF2">
    <property type="entry name" value="HISTIDINE BIOSYNTHESIS TRIFUNCTIONAL PROTEIN"/>
    <property type="match status" value="1"/>
</dbReference>
<comment type="catalytic activity">
    <reaction evidence="5">
        <text>L-histidinol + 2 NAD(+) + H2O = L-histidine + 2 NADH + 3 H(+)</text>
        <dbReference type="Rhea" id="RHEA:20641"/>
        <dbReference type="ChEBI" id="CHEBI:15377"/>
        <dbReference type="ChEBI" id="CHEBI:15378"/>
        <dbReference type="ChEBI" id="CHEBI:57540"/>
        <dbReference type="ChEBI" id="CHEBI:57595"/>
        <dbReference type="ChEBI" id="CHEBI:57699"/>
        <dbReference type="ChEBI" id="CHEBI:57945"/>
        <dbReference type="EC" id="1.1.1.23"/>
    </reaction>
</comment>
<feature type="binding site" evidence="5 10">
    <location>
        <position position="250"/>
    </location>
    <ligand>
        <name>Zn(2+)</name>
        <dbReference type="ChEBI" id="CHEBI:29105"/>
    </ligand>
</feature>
<evidence type="ECO:0000256" key="3">
    <source>
        <dbReference type="ARBA" id="ARBA00022833"/>
    </source>
</evidence>
<dbReference type="Gene3D" id="1.20.5.1300">
    <property type="match status" value="1"/>
</dbReference>
<dbReference type="GO" id="GO:0004399">
    <property type="term" value="F:histidinol dehydrogenase activity"/>
    <property type="evidence" value="ECO:0007669"/>
    <property type="project" value="UniProtKB-UniRule"/>
</dbReference>
<dbReference type="Pfam" id="PF00815">
    <property type="entry name" value="Histidinol_dh"/>
    <property type="match status" value="1"/>
</dbReference>
<comment type="function">
    <text evidence="5">Catalyzes the sequential NAD-dependent oxidations of L-histidinol to L-histidinaldehyde and then to L-histidine.</text>
</comment>
<evidence type="ECO:0000256" key="6">
    <source>
        <dbReference type="PIRNR" id="PIRNR000099"/>
    </source>
</evidence>
<evidence type="ECO:0000256" key="2">
    <source>
        <dbReference type="ARBA" id="ARBA00022723"/>
    </source>
</evidence>
<dbReference type="EC" id="1.1.1.23" evidence="5"/>
<evidence type="ECO:0000256" key="7">
    <source>
        <dbReference type="PIRSR" id="PIRSR000099-1"/>
    </source>
</evidence>
<dbReference type="NCBIfam" id="TIGR00069">
    <property type="entry name" value="hisD"/>
    <property type="match status" value="1"/>
</dbReference>
<feature type="binding site" evidence="5 9">
    <location>
        <position position="253"/>
    </location>
    <ligand>
        <name>substrate</name>
    </ligand>
</feature>
<comment type="similarity">
    <text evidence="1 5 6 11">Belongs to the histidinol dehydrogenase family.</text>
</comment>
<feature type="binding site" evidence="5 9">
    <location>
        <position position="250"/>
    </location>
    <ligand>
        <name>substrate</name>
    </ligand>
</feature>
<evidence type="ECO:0000256" key="9">
    <source>
        <dbReference type="PIRSR" id="PIRSR000099-3"/>
    </source>
</evidence>
<name>A0A6F9E1S1_9BACL</name>
<dbReference type="GO" id="GO:0005829">
    <property type="term" value="C:cytosol"/>
    <property type="evidence" value="ECO:0007669"/>
    <property type="project" value="TreeGrafter"/>
</dbReference>
<feature type="binding site" evidence="5 9">
    <location>
        <position position="411"/>
    </location>
    <ligand>
        <name>substrate</name>
    </ligand>
</feature>
<feature type="binding site" evidence="5 9">
    <location>
        <position position="319"/>
    </location>
    <ligand>
        <name>substrate</name>
    </ligand>
</feature>
<feature type="binding site" evidence="5 8">
    <location>
        <position position="182"/>
    </location>
    <ligand>
        <name>NAD(+)</name>
        <dbReference type="ChEBI" id="CHEBI:57540"/>
    </ligand>
</feature>
<evidence type="ECO:0000256" key="4">
    <source>
        <dbReference type="ARBA" id="ARBA00023002"/>
    </source>
</evidence>
<dbReference type="SUPFAM" id="SSF53720">
    <property type="entry name" value="ALDH-like"/>
    <property type="match status" value="1"/>
</dbReference>
<dbReference type="GO" id="GO:0000105">
    <property type="term" value="P:L-histidine biosynthetic process"/>
    <property type="evidence" value="ECO:0007669"/>
    <property type="project" value="UniProtKB-UniRule"/>
</dbReference>
<feature type="active site" description="Proton acceptor" evidence="5 7">
    <location>
        <position position="318"/>
    </location>
</feature>
<reference evidence="12 13" key="1">
    <citation type="submission" date="2020-04" db="EMBL/GenBank/DDBJ databases">
        <authorList>
            <person name="Hogendoorn C."/>
        </authorList>
    </citation>
    <scope>NUCLEOTIDE SEQUENCE [LARGE SCALE GENOMIC DNA]</scope>
    <source>
        <strain evidence="12">COOX1</strain>
    </source>
</reference>
<dbReference type="HAMAP" id="MF_01024">
    <property type="entry name" value="HisD"/>
    <property type="match status" value="1"/>
</dbReference>
<dbReference type="PIRSF" id="PIRSF000099">
    <property type="entry name" value="Histidinol_dh"/>
    <property type="match status" value="1"/>
</dbReference>
<keyword evidence="5 8" id="KW-0520">NAD</keyword>
<evidence type="ECO:0000313" key="13">
    <source>
        <dbReference type="Proteomes" id="UP000502196"/>
    </source>
</evidence>
<keyword evidence="3 5" id="KW-0862">Zinc</keyword>
<dbReference type="CDD" id="cd06572">
    <property type="entry name" value="Histidinol_dh"/>
    <property type="match status" value="1"/>
</dbReference>
<evidence type="ECO:0000256" key="1">
    <source>
        <dbReference type="ARBA" id="ARBA00010178"/>
    </source>
</evidence>
<accession>A0A6F9E1S1</accession>
<feature type="binding site" evidence="5 9">
    <location>
        <position position="352"/>
    </location>
    <ligand>
        <name>substrate</name>
    </ligand>
</feature>
<dbReference type="UniPathway" id="UPA00031">
    <property type="reaction ID" value="UER00014"/>
</dbReference>
<feature type="binding site" evidence="5 9">
    <location>
        <position position="406"/>
    </location>
    <ligand>
        <name>substrate</name>
    </ligand>
</feature>
<feature type="binding site" evidence="5 10">
    <location>
        <position position="411"/>
    </location>
    <ligand>
        <name>Zn(2+)</name>
        <dbReference type="ChEBI" id="CHEBI:29105"/>
    </ligand>
</feature>
<feature type="active site" description="Proton acceptor" evidence="5 7">
    <location>
        <position position="319"/>
    </location>
</feature>
<evidence type="ECO:0000256" key="10">
    <source>
        <dbReference type="PIRSR" id="PIRSR000099-4"/>
    </source>
</evidence>
<dbReference type="AlphaFoldDB" id="A0A6F9E1S1"/>
<dbReference type="Gene3D" id="3.40.50.1980">
    <property type="entry name" value="Nitrogenase molybdenum iron protein domain"/>
    <property type="match status" value="2"/>
</dbReference>
<keyword evidence="4 5" id="KW-0560">Oxidoreductase</keyword>
<evidence type="ECO:0000256" key="5">
    <source>
        <dbReference type="HAMAP-Rule" id="MF_01024"/>
    </source>
</evidence>
<feature type="binding site" evidence="5 8">
    <location>
        <position position="121"/>
    </location>
    <ligand>
        <name>NAD(+)</name>
        <dbReference type="ChEBI" id="CHEBI:57540"/>
    </ligand>
</feature>
<dbReference type="FunFam" id="3.40.50.1980:FF:000001">
    <property type="entry name" value="Histidinol dehydrogenase"/>
    <property type="match status" value="1"/>
</dbReference>
<dbReference type="PRINTS" id="PR00083">
    <property type="entry name" value="HOLDHDRGNASE"/>
</dbReference>
<dbReference type="Proteomes" id="UP000502196">
    <property type="component" value="Chromosome"/>
</dbReference>
<protein>
    <recommendedName>
        <fullName evidence="5">Histidinol dehydrogenase</fullName>
        <shortName evidence="5">HDH</shortName>
        <ecNumber evidence="5">1.1.1.23</ecNumber>
    </recommendedName>
</protein>